<protein>
    <submittedName>
        <fullName evidence="2">Uncharacterized protein</fullName>
    </submittedName>
</protein>
<accession>A0ABD3XH21</accession>
<organism evidence="2 4">
    <name type="scientific">Sinanodonta woodiana</name>
    <name type="common">Chinese pond mussel</name>
    <name type="synonym">Anodonta woodiana</name>
    <dbReference type="NCBI Taxonomy" id="1069815"/>
    <lineage>
        <taxon>Eukaryota</taxon>
        <taxon>Metazoa</taxon>
        <taxon>Spiralia</taxon>
        <taxon>Lophotrochozoa</taxon>
        <taxon>Mollusca</taxon>
        <taxon>Bivalvia</taxon>
        <taxon>Autobranchia</taxon>
        <taxon>Heteroconchia</taxon>
        <taxon>Palaeoheterodonta</taxon>
        <taxon>Unionida</taxon>
        <taxon>Unionoidea</taxon>
        <taxon>Unionidae</taxon>
        <taxon>Unioninae</taxon>
        <taxon>Sinanodonta</taxon>
    </lineage>
</organism>
<keyword evidence="4" id="KW-1185">Reference proteome</keyword>
<feature type="transmembrane region" description="Helical" evidence="1">
    <location>
        <begin position="178"/>
        <end position="201"/>
    </location>
</feature>
<evidence type="ECO:0000313" key="2">
    <source>
        <dbReference type="EMBL" id="KAL3884273.1"/>
    </source>
</evidence>
<evidence type="ECO:0000313" key="4">
    <source>
        <dbReference type="Proteomes" id="UP001634394"/>
    </source>
</evidence>
<sequence length="230" mass="26259">MEILRANMQAKKVQFAAMIYLCMCTFRKGNGFSCRTGHPPLWESPTQRCTFHINWDCFLDEGEEVLLKTWTKDDATPVAKCSHSLNFTTENGFKGRVERHKEYGFILKDLTTQDAGYYKLVVIIRDTELEVNTSSVYIPSIPSCETDLFYVGTNTKHIMEGNSTNLDSKCDGGQIPNFMIGLLVAFGIVILVLFSISIYLFRRYRMPQNNLQIIREDRGETLMPLSPINS</sequence>
<evidence type="ECO:0000256" key="1">
    <source>
        <dbReference type="SAM" id="Phobius"/>
    </source>
</evidence>
<proteinExistence type="predicted"/>
<keyword evidence="1" id="KW-1133">Transmembrane helix</keyword>
<keyword evidence="1" id="KW-0812">Transmembrane</keyword>
<dbReference type="EMBL" id="JBJQND010000002">
    <property type="protein sequence ID" value="KAL3884317.1"/>
    <property type="molecule type" value="Genomic_DNA"/>
</dbReference>
<name>A0ABD3XH21_SINWO</name>
<keyword evidence="1" id="KW-0472">Membrane</keyword>
<evidence type="ECO:0000313" key="3">
    <source>
        <dbReference type="EMBL" id="KAL3884317.1"/>
    </source>
</evidence>
<dbReference type="AlphaFoldDB" id="A0ABD3XH21"/>
<dbReference type="EMBL" id="JBJQND010000002">
    <property type="protein sequence ID" value="KAL3884273.1"/>
    <property type="molecule type" value="Genomic_DNA"/>
</dbReference>
<dbReference type="Proteomes" id="UP001634394">
    <property type="component" value="Unassembled WGS sequence"/>
</dbReference>
<dbReference type="InterPro" id="IPR013783">
    <property type="entry name" value="Ig-like_fold"/>
</dbReference>
<dbReference type="Gene3D" id="2.60.40.10">
    <property type="entry name" value="Immunoglobulins"/>
    <property type="match status" value="1"/>
</dbReference>
<comment type="caution">
    <text evidence="2">The sequence shown here is derived from an EMBL/GenBank/DDBJ whole genome shotgun (WGS) entry which is preliminary data.</text>
</comment>
<reference evidence="2 4" key="1">
    <citation type="submission" date="2024-11" db="EMBL/GenBank/DDBJ databases">
        <title>Chromosome-level genome assembly of the freshwater bivalve Anodonta woodiana.</title>
        <authorList>
            <person name="Chen X."/>
        </authorList>
    </citation>
    <scope>NUCLEOTIDE SEQUENCE [LARGE SCALE GENOMIC DNA]</scope>
    <source>
        <strain evidence="2">MN2024</strain>
        <tissue evidence="2">Gills</tissue>
    </source>
</reference>
<gene>
    <name evidence="2" type="ORF">ACJMK2_024423</name>
    <name evidence="3" type="ORF">ACJMK2_024464</name>
</gene>